<dbReference type="CDD" id="cd02440">
    <property type="entry name" value="AdoMet_MTases"/>
    <property type="match status" value="1"/>
</dbReference>
<evidence type="ECO:0000256" key="7">
    <source>
        <dbReference type="ARBA" id="ARBA00022989"/>
    </source>
</evidence>
<dbReference type="GO" id="GO:0005737">
    <property type="term" value="C:cytoplasm"/>
    <property type="evidence" value="ECO:0000318"/>
    <property type="project" value="GO_Central"/>
</dbReference>
<keyword evidence="8" id="KW-0472">Membrane</keyword>
<evidence type="ECO:0000256" key="8">
    <source>
        <dbReference type="ARBA" id="ARBA00023136"/>
    </source>
</evidence>
<dbReference type="Gene3D" id="3.40.50.150">
    <property type="entry name" value="Vaccinia Virus protein VP39"/>
    <property type="match status" value="1"/>
</dbReference>
<dbReference type="RefSeq" id="XP_008674869.1">
    <property type="nucleotide sequence ID" value="XM_008676647.4"/>
</dbReference>
<dbReference type="GO" id="GO:0008168">
    <property type="term" value="F:methyltransferase activity"/>
    <property type="evidence" value="ECO:0007669"/>
    <property type="project" value="UniProtKB-UniRule"/>
</dbReference>
<evidence type="ECO:0000256" key="9">
    <source>
        <dbReference type="ARBA" id="ARBA00023180"/>
    </source>
</evidence>
<dbReference type="GO" id="GO:0012505">
    <property type="term" value="C:endomembrane system"/>
    <property type="evidence" value="ECO:0007669"/>
    <property type="project" value="UniProtKB-SubCell"/>
</dbReference>
<evidence type="ECO:0000313" key="13">
    <source>
        <dbReference type="EnsemblPlants" id="Zm00001eb149130_P003"/>
    </source>
</evidence>
<dbReference type="PANTHER" id="PTHR10108">
    <property type="entry name" value="SAM-DEPENDENT METHYLTRANSFERASE"/>
    <property type="match status" value="1"/>
</dbReference>
<reference evidence="13" key="2">
    <citation type="submission" date="2019-07" db="EMBL/GenBank/DDBJ databases">
        <authorList>
            <person name="Seetharam A."/>
            <person name="Woodhouse M."/>
            <person name="Cannon E."/>
        </authorList>
    </citation>
    <scope>NUCLEOTIDE SEQUENCE [LARGE SCALE GENOMIC DNA]</scope>
    <source>
        <strain evidence="13">cv. B73</strain>
    </source>
</reference>
<keyword evidence="7" id="KW-1133">Transmembrane helix</keyword>
<dbReference type="RefSeq" id="XP_035822279.1">
    <property type="nucleotide sequence ID" value="XM_035966386.1"/>
</dbReference>
<comment type="subcellular location">
    <subcellularLocation>
        <location evidence="10">Endomembrane system</location>
        <topology evidence="10">Single-pass membrane protein</topology>
    </subcellularLocation>
    <subcellularLocation>
        <location evidence="1 11">Membrane</location>
        <topology evidence="1 11">Single-pass type II membrane protein</topology>
    </subcellularLocation>
</comment>
<dbReference type="KEGG" id="zma:103651052"/>
<sequence length="711" mass="78676">MAIYSFLSVRKRPVVVVAAVTLFIVVSSLFLLFSPAPTALPFFSSSSSHLSSQASIAAVSSNAFPPETPTSVVSNWVSSNTSADRVSADASPPVVGTAIASDAVSNSTADPPRPDTTAAAGDAKADVSQPDHGMPPAATEASGSAGNGETAAGVSSERDEEGQGGGGAVEELPSWELCKVGKGVAAADYIPCLDNVKAVKALKSLRHMEHRERHCPTDPRPRCLVPLPERYRRPVPWPRSRDMVRTPALLASSRKIFSLIWYNNVPHPKLVEYKKDQNWVRKSGNYFVFPGGGTQFKNGVASYIKFIEQILPNIQWGIHTRTVLDVGCGVASFGGYLLDRNVITMSVAPKDEHEAQIQFALERGIPAFLAVIGTQKLPFPDNSFDVIHCARCRVHWYADGGKPLLELNRVLRPGGYYIWSATPVYRKNPRDIDDWNAVVALTKSICWRTVVRSRDINKIGVVIYQKPTSNSCSLERKNNEPPLCSESDGSRFPWYKPLDSCLFPAVPSSGEGNSWAVSWPERLNIKHSATSNNSSIQFPQEKIDSDTSYWKDLVSEIYLNEFAVNWSSVRNVMDMNAGFGGFAASIINRPLWVMNVVPVDQPDTLHIIFNRGLIGVYHDWCESFNTYPRTYDLIHMSYLLGPLTKRCHIIEVAAEIDRILRPGRWFVLQDTIDMIRKMDPVLRSLHYKTTIVKHQFLLATKGFWRPGSIGS</sequence>
<feature type="region of interest" description="Disordered" evidence="12">
    <location>
        <begin position="101"/>
        <end position="169"/>
    </location>
</feature>
<keyword evidence="9 11" id="KW-0325">Glycoprotein</keyword>
<evidence type="ECO:0000256" key="4">
    <source>
        <dbReference type="ARBA" id="ARBA00022679"/>
    </source>
</evidence>
<evidence type="ECO:0000256" key="5">
    <source>
        <dbReference type="ARBA" id="ARBA00022692"/>
    </source>
</evidence>
<evidence type="ECO:0000256" key="12">
    <source>
        <dbReference type="SAM" id="MobiDB-lite"/>
    </source>
</evidence>
<dbReference type="Pfam" id="PF03141">
    <property type="entry name" value="Methyltransf_29"/>
    <property type="match status" value="1"/>
</dbReference>
<dbReference type="InParanoid" id="A0A804NBG7"/>
<accession>A0A804NBG7</accession>
<evidence type="ECO:0000256" key="11">
    <source>
        <dbReference type="RuleBase" id="RU366043"/>
    </source>
</evidence>
<keyword evidence="4 11" id="KW-0808">Transferase</keyword>
<reference evidence="14" key="1">
    <citation type="submission" date="2015-12" db="EMBL/GenBank/DDBJ databases">
        <title>Update maize B73 reference genome by single molecule sequencing technologies.</title>
        <authorList>
            <consortium name="Maize Genome Sequencing Project"/>
            <person name="Ware D."/>
        </authorList>
    </citation>
    <scope>NUCLEOTIDE SEQUENCE [LARGE SCALE GENOMIC DNA]</scope>
    <source>
        <strain evidence="14">cv. B73</strain>
    </source>
</reference>
<keyword evidence="15" id="KW-1267">Proteomics identification</keyword>
<dbReference type="Gramene" id="Zm00001eb149130_T003">
    <property type="protein sequence ID" value="Zm00001eb149130_P003"/>
    <property type="gene ID" value="Zm00001eb149130"/>
</dbReference>
<gene>
    <name evidence="13" type="primary">LOC103651052</name>
</gene>
<dbReference type="RefSeq" id="XP_008674868.1">
    <property type="nucleotide sequence ID" value="XM_008676646.3"/>
</dbReference>
<dbReference type="Proteomes" id="UP000007305">
    <property type="component" value="Chromosome 3"/>
</dbReference>
<keyword evidence="5" id="KW-0812">Transmembrane</keyword>
<dbReference type="GeneID" id="103651052"/>
<evidence type="ECO:0000256" key="3">
    <source>
        <dbReference type="ARBA" id="ARBA00022603"/>
    </source>
</evidence>
<dbReference type="GO" id="GO:0032259">
    <property type="term" value="P:methylation"/>
    <property type="evidence" value="ECO:0007669"/>
    <property type="project" value="UniProtKB-KW"/>
</dbReference>
<dbReference type="OrthoDB" id="2013972at2759"/>
<protein>
    <recommendedName>
        <fullName evidence="11">Methyltransferase</fullName>
        <ecNumber evidence="11">2.1.1.-</ecNumber>
    </recommendedName>
</protein>
<reference evidence="13" key="3">
    <citation type="submission" date="2021-05" db="UniProtKB">
        <authorList>
            <consortium name="EnsemblPlants"/>
        </authorList>
    </citation>
    <scope>IDENTIFICATION</scope>
    <source>
        <strain evidence="13">cv. B73</strain>
    </source>
</reference>
<keyword evidence="6 11" id="KW-0735">Signal-anchor</keyword>
<evidence type="ECO:0000313" key="14">
    <source>
        <dbReference type="Proteomes" id="UP000007305"/>
    </source>
</evidence>
<evidence type="ECO:0007829" key="15">
    <source>
        <dbReference type="PeptideAtlas" id="A0A804NBG7"/>
    </source>
</evidence>
<keyword evidence="3 11" id="KW-0489">Methyltransferase</keyword>
<dbReference type="GO" id="GO:0016020">
    <property type="term" value="C:membrane"/>
    <property type="evidence" value="ECO:0007669"/>
    <property type="project" value="UniProtKB-SubCell"/>
</dbReference>
<dbReference type="FunFam" id="3.40.50.150:FF:000084">
    <property type="entry name" value="probable methyltransferase PMT23"/>
    <property type="match status" value="1"/>
</dbReference>
<dbReference type="PANTHER" id="PTHR10108:SF1101">
    <property type="entry name" value="METHYLTRANSFERASE"/>
    <property type="match status" value="1"/>
</dbReference>
<dbReference type="AlphaFoldDB" id="A0A804NBG7"/>
<dbReference type="EnsemblPlants" id="Zm00001eb149130_T003">
    <property type="protein sequence ID" value="Zm00001eb149130_P003"/>
    <property type="gene ID" value="Zm00001eb149130"/>
</dbReference>
<name>A0A804NBG7_MAIZE</name>
<dbReference type="InterPro" id="IPR004159">
    <property type="entry name" value="Put_SAM_MeTrfase"/>
</dbReference>
<comment type="similarity">
    <text evidence="2 11">Belongs to the methyltransferase superfamily.</text>
</comment>
<keyword evidence="14" id="KW-1185">Reference proteome</keyword>
<evidence type="ECO:0000256" key="10">
    <source>
        <dbReference type="ARBA" id="ARBA00037847"/>
    </source>
</evidence>
<organism evidence="13 14">
    <name type="scientific">Zea mays</name>
    <name type="common">Maize</name>
    <dbReference type="NCBI Taxonomy" id="4577"/>
    <lineage>
        <taxon>Eukaryota</taxon>
        <taxon>Viridiplantae</taxon>
        <taxon>Streptophyta</taxon>
        <taxon>Embryophyta</taxon>
        <taxon>Tracheophyta</taxon>
        <taxon>Spermatophyta</taxon>
        <taxon>Magnoliopsida</taxon>
        <taxon>Liliopsida</taxon>
        <taxon>Poales</taxon>
        <taxon>Poaceae</taxon>
        <taxon>PACMAD clade</taxon>
        <taxon>Panicoideae</taxon>
        <taxon>Andropogonodae</taxon>
        <taxon>Andropogoneae</taxon>
        <taxon>Tripsacinae</taxon>
        <taxon>Zea</taxon>
    </lineage>
</organism>
<proteinExistence type="evidence at protein level"/>
<dbReference type="SUPFAM" id="SSF53335">
    <property type="entry name" value="S-adenosyl-L-methionine-dependent methyltransferases"/>
    <property type="match status" value="2"/>
</dbReference>
<evidence type="ECO:0000256" key="6">
    <source>
        <dbReference type="ARBA" id="ARBA00022968"/>
    </source>
</evidence>
<dbReference type="EC" id="2.1.1.-" evidence="11"/>
<dbReference type="InterPro" id="IPR029063">
    <property type="entry name" value="SAM-dependent_MTases_sf"/>
</dbReference>
<evidence type="ECO:0000256" key="1">
    <source>
        <dbReference type="ARBA" id="ARBA00004606"/>
    </source>
</evidence>
<evidence type="ECO:0000256" key="2">
    <source>
        <dbReference type="ARBA" id="ARBA00008361"/>
    </source>
</evidence>